<dbReference type="RefSeq" id="WP_286336661.1">
    <property type="nucleotide sequence ID" value="NZ_AP027370.1"/>
</dbReference>
<gene>
    <name evidence="2" type="ORF">HCR_20290</name>
</gene>
<evidence type="ECO:0000256" key="1">
    <source>
        <dbReference type="SAM" id="Phobius"/>
    </source>
</evidence>
<keyword evidence="1" id="KW-0472">Membrane</keyword>
<feature type="transmembrane region" description="Helical" evidence="1">
    <location>
        <begin position="585"/>
        <end position="606"/>
    </location>
</feature>
<reference evidence="2 3" key="1">
    <citation type="submission" date="2023-03" db="EMBL/GenBank/DDBJ databases">
        <title>Description of Hydrogenimonas sp. ISO32.</title>
        <authorList>
            <person name="Mino S."/>
            <person name="Fukazawa S."/>
            <person name="Sawabe T."/>
        </authorList>
    </citation>
    <scope>NUCLEOTIDE SEQUENCE [LARGE SCALE GENOMIC DNA]</scope>
    <source>
        <strain evidence="2 3">ISO32</strain>
    </source>
</reference>
<protein>
    <submittedName>
        <fullName evidence="2">Uncharacterized protein</fullName>
    </submittedName>
</protein>
<evidence type="ECO:0000313" key="2">
    <source>
        <dbReference type="EMBL" id="BDY13717.1"/>
    </source>
</evidence>
<dbReference type="EMBL" id="AP027370">
    <property type="protein sequence ID" value="BDY13717.1"/>
    <property type="molecule type" value="Genomic_DNA"/>
</dbReference>
<sequence length="681" mass="74561">MDRRSFISVAAASTLSGPVFFSGCGGGGGSSTLSKLDSSVTALKRKQSGLNTTLGEFNQTAASTVTGTGTTGGLMQRALGALDTSTFFKTRQPEASYLRSVGGKSVWEHYLTYHEIAGQQYNHQFEKMIASLRLIGYKVDKTTATALDSVEIRSIAAMQLRETDTGALDGFNDLVQQLAEGNFSETIVNLLTVSMEVLKNTLELLLDQDKVKGLAYTVLTYLAIDQLLQIVKEKSLNDLNFDDNDNIVISLGKMVIAAISLFGLISLDRLAEGGSAQVSAVSTRDLSAEEEQELVGFLQNVVTQSQLVSVLLAFLTQVMTNVTADTQAKAKRLMEALSADSSYTLSPEDQELVDNLKRRSKIMAVFALALKSLFNLLAQNGFQAVLEESAGFAEGSEAQSFEFLFGSQINPYDETFNSYLHDLIASITTGDESGDVATTITELIDTLSTQAYNFAVTTEGDAFDFTTQTETDAYNFASLMANLSYTFTAQTESDAYDFATHMADLAYGFTMKIEDDAYNFALQGMEWGYLFASRGEEVGIMADRVLWMAVQIGQMADRIGEMSDRIVYTEQLIVYTEMLILDFGLLIYGGMKLIVNLILTGIALILDRKWYKPQTKDQIVTLIGKNTEQMMENMQEYALAVLENQKSLREVTLDALDWILAMEAMQGEDDTNTTDGSTPAA</sequence>
<keyword evidence="1" id="KW-0812">Transmembrane</keyword>
<name>A0ABM8FMX5_9BACT</name>
<dbReference type="PROSITE" id="PS51257">
    <property type="entry name" value="PROKAR_LIPOPROTEIN"/>
    <property type="match status" value="1"/>
</dbReference>
<keyword evidence="3" id="KW-1185">Reference proteome</keyword>
<dbReference type="Proteomes" id="UP001321445">
    <property type="component" value="Chromosome"/>
</dbReference>
<accession>A0ABM8FMX5</accession>
<keyword evidence="1" id="KW-1133">Transmembrane helix</keyword>
<organism evidence="2 3">
    <name type="scientific">Hydrogenimonas cancrithermarum</name>
    <dbReference type="NCBI Taxonomy" id="2993563"/>
    <lineage>
        <taxon>Bacteria</taxon>
        <taxon>Pseudomonadati</taxon>
        <taxon>Campylobacterota</taxon>
        <taxon>Epsilonproteobacteria</taxon>
        <taxon>Campylobacterales</taxon>
        <taxon>Hydrogenimonadaceae</taxon>
        <taxon>Hydrogenimonas</taxon>
    </lineage>
</organism>
<proteinExistence type="predicted"/>
<evidence type="ECO:0000313" key="3">
    <source>
        <dbReference type="Proteomes" id="UP001321445"/>
    </source>
</evidence>